<dbReference type="GO" id="GO:0003676">
    <property type="term" value="F:nucleic acid binding"/>
    <property type="evidence" value="ECO:0007669"/>
    <property type="project" value="InterPro"/>
</dbReference>
<dbReference type="InterPro" id="IPR050951">
    <property type="entry name" value="Retrovirus_Pol_polyprotein"/>
</dbReference>
<keyword evidence="2" id="KW-1185">Reference proteome</keyword>
<dbReference type="EMBL" id="CACRXK020010529">
    <property type="protein sequence ID" value="CAB4019573.1"/>
    <property type="molecule type" value="Genomic_DNA"/>
</dbReference>
<organism evidence="1 2">
    <name type="scientific">Paramuricea clavata</name>
    <name type="common">Red gorgonian</name>
    <name type="synonym">Violescent sea-whip</name>
    <dbReference type="NCBI Taxonomy" id="317549"/>
    <lineage>
        <taxon>Eukaryota</taxon>
        <taxon>Metazoa</taxon>
        <taxon>Cnidaria</taxon>
        <taxon>Anthozoa</taxon>
        <taxon>Octocorallia</taxon>
        <taxon>Malacalcyonacea</taxon>
        <taxon>Plexauridae</taxon>
        <taxon>Paramuricea</taxon>
    </lineage>
</organism>
<accession>A0A7D9IXW8</accession>
<dbReference type="PANTHER" id="PTHR37984">
    <property type="entry name" value="PROTEIN CBG26694"/>
    <property type="match status" value="1"/>
</dbReference>
<comment type="caution">
    <text evidence="1">The sequence shown here is derived from an EMBL/GenBank/DDBJ whole genome shotgun (WGS) entry which is preliminary data.</text>
</comment>
<dbReference type="PANTHER" id="PTHR37984:SF11">
    <property type="entry name" value="INTEGRASE CATALYTIC DOMAIN-CONTAINING PROTEIN"/>
    <property type="match status" value="1"/>
</dbReference>
<dbReference type="Proteomes" id="UP001152795">
    <property type="component" value="Unassembled WGS sequence"/>
</dbReference>
<evidence type="ECO:0000313" key="2">
    <source>
        <dbReference type="Proteomes" id="UP001152795"/>
    </source>
</evidence>
<dbReference type="GO" id="GO:0006259">
    <property type="term" value="P:DNA metabolic process"/>
    <property type="evidence" value="ECO:0007669"/>
    <property type="project" value="UniProtKB-ARBA"/>
</dbReference>
<name>A0A7D9IXW8_PARCT</name>
<dbReference type="Pfam" id="PF17919">
    <property type="entry name" value="RT_RNaseH_2"/>
    <property type="match status" value="1"/>
</dbReference>
<evidence type="ECO:0000313" key="1">
    <source>
        <dbReference type="EMBL" id="CAB4019573.1"/>
    </source>
</evidence>
<dbReference type="SUPFAM" id="SSF56672">
    <property type="entry name" value="DNA/RNA polymerases"/>
    <property type="match status" value="1"/>
</dbReference>
<dbReference type="InterPro" id="IPR043502">
    <property type="entry name" value="DNA/RNA_pol_sf"/>
</dbReference>
<dbReference type="Pfam" id="PF17921">
    <property type="entry name" value="Integrase_H2C2"/>
    <property type="match status" value="1"/>
</dbReference>
<dbReference type="InterPro" id="IPR041588">
    <property type="entry name" value="Integrase_H2C2"/>
</dbReference>
<gene>
    <name evidence="1" type="ORF">PACLA_8A072985</name>
</gene>
<dbReference type="InterPro" id="IPR041577">
    <property type="entry name" value="RT_RNaseH_2"/>
</dbReference>
<proteinExistence type="predicted"/>
<dbReference type="InterPro" id="IPR036397">
    <property type="entry name" value="RNaseH_sf"/>
</dbReference>
<dbReference type="AlphaFoldDB" id="A0A7D9IXW8"/>
<sequence length="310" mass="34852">MAYFDPTNPTKVLVDASPTGLGAILMQDGKVISYGSRVLTDVESRYSQTEREMLAVVWATEHYHLYLYSAKPGKDDANPADFISRHRDKATPFPDNIAETYVNYLSNNIIPKAMTLSEVQKETKNDSTLQKLSQAVETNHWSDPEIQMYTDLKDELSVCDGLIIRGTRLVLPKSSQHQAIELVQTGHQGIVNIKRLLREKVWFPSIDRMVQERIKNCIPCQAATQGTMPKPEPLNMTPLPKAPCCEIAIDFVGPFPSGEVLLVVIDEFSRFPQVKILHSTTANAVIPKLDCIFSRRNTQSRQIGQWAPLQ</sequence>
<dbReference type="Gene3D" id="3.30.420.10">
    <property type="entry name" value="Ribonuclease H-like superfamily/Ribonuclease H"/>
    <property type="match status" value="1"/>
</dbReference>
<protein>
    <submittedName>
        <fullName evidence="1">Retrovirus-related Pol poly from transposon</fullName>
    </submittedName>
</protein>
<reference evidence="1" key="1">
    <citation type="submission" date="2020-04" db="EMBL/GenBank/DDBJ databases">
        <authorList>
            <person name="Alioto T."/>
            <person name="Alioto T."/>
            <person name="Gomez Garrido J."/>
        </authorList>
    </citation>
    <scope>NUCLEOTIDE SEQUENCE</scope>
    <source>
        <strain evidence="1">A484AB</strain>
    </source>
</reference>
<dbReference type="OrthoDB" id="6125049at2759"/>
<dbReference type="FunFam" id="1.10.340.70:FF:000003">
    <property type="entry name" value="Protein CBG25708"/>
    <property type="match status" value="1"/>
</dbReference>
<dbReference type="Gene3D" id="1.10.340.70">
    <property type="match status" value="1"/>
</dbReference>